<dbReference type="Proteomes" id="UP000238954">
    <property type="component" value="Chromosome"/>
</dbReference>
<evidence type="ECO:0000313" key="2">
    <source>
        <dbReference type="EMBL" id="PQM29620.1"/>
    </source>
</evidence>
<keyword evidence="3" id="KW-1185">Reference proteome</keyword>
<comment type="caution">
    <text evidence="2">The sequence shown here is derived from an EMBL/GenBank/DDBJ whole genome shotgun (WGS) entry which is preliminary data.</text>
</comment>
<evidence type="ECO:0000256" key="1">
    <source>
        <dbReference type="SAM" id="SignalP"/>
    </source>
</evidence>
<reference evidence="3" key="1">
    <citation type="submission" date="2017-11" db="EMBL/GenBank/DDBJ databases">
        <title>The complete genome sequence of Sphingopyxis pomeranensis sp. nov. strain WS5A3p.</title>
        <authorList>
            <person name="Kaminski M.A."/>
        </authorList>
    </citation>
    <scope>NUCLEOTIDE SEQUENCE [LARGE SCALE GENOMIC DNA]</scope>
    <source>
        <strain evidence="3">WS5A3p</strain>
    </source>
</reference>
<feature type="chain" id="PRO_5015596464" description="DUF4168 domain-containing protein" evidence="1">
    <location>
        <begin position="24"/>
        <end position="116"/>
    </location>
</feature>
<sequence>MPSSMTRVLAPFVALLLAAPAFAAAQEEEDFPTPSAEEAQAYNDAQSCAIILRKLGGEANEAKAEVQLERAKALAPAVGHDSEETFQQSYDQMAEILDMASEEEMEQFIKACQAAE</sequence>
<dbReference type="AlphaFoldDB" id="A0A2S8BBB1"/>
<feature type="signal peptide" evidence="1">
    <location>
        <begin position="1"/>
        <end position="23"/>
    </location>
</feature>
<evidence type="ECO:0000313" key="3">
    <source>
        <dbReference type="Proteomes" id="UP000238954"/>
    </source>
</evidence>
<keyword evidence="1" id="KW-0732">Signal</keyword>
<dbReference type="EMBL" id="PHFW01000001">
    <property type="protein sequence ID" value="PQM29620.1"/>
    <property type="molecule type" value="Genomic_DNA"/>
</dbReference>
<accession>A0A2S8BBB1</accession>
<protein>
    <recommendedName>
        <fullName evidence="4">DUF4168 domain-containing protein</fullName>
    </recommendedName>
</protein>
<evidence type="ECO:0008006" key="4">
    <source>
        <dbReference type="Google" id="ProtNLM"/>
    </source>
</evidence>
<name>A0A2S8BBB1_9SPHN</name>
<organism evidence="2 3">
    <name type="scientific">Sphingopyxis lindanitolerans</name>
    <dbReference type="NCBI Taxonomy" id="2054227"/>
    <lineage>
        <taxon>Bacteria</taxon>
        <taxon>Pseudomonadati</taxon>
        <taxon>Pseudomonadota</taxon>
        <taxon>Alphaproteobacteria</taxon>
        <taxon>Sphingomonadales</taxon>
        <taxon>Sphingomonadaceae</taxon>
        <taxon>Sphingopyxis</taxon>
    </lineage>
</organism>
<proteinExistence type="predicted"/>
<gene>
    <name evidence="2" type="ORF">CVO77_01535</name>
</gene>